<reference evidence="1 2" key="1">
    <citation type="submission" date="2019-02" db="EMBL/GenBank/DDBJ databases">
        <title>Emended description of the genus Rhodopseudomonas and description of Rhodopseudomonas albus sp. nov., a non-phototrophic, heavy-metal-tolerant bacterium isolated from garden soil.</title>
        <authorList>
            <person name="Bao Z."/>
            <person name="Cao W.W."/>
            <person name="Sato Y."/>
            <person name="Nishizawa T."/>
            <person name="Zhao J."/>
            <person name="Guo Y."/>
            <person name="Ohta H."/>
        </authorList>
    </citation>
    <scope>NUCLEOTIDE SEQUENCE [LARGE SCALE GENOMIC DNA]</scope>
    <source>
        <strain evidence="1 2">SK50-23</strain>
    </source>
</reference>
<evidence type="ECO:0000313" key="2">
    <source>
        <dbReference type="Proteomes" id="UP000682843"/>
    </source>
</evidence>
<dbReference type="EMBL" id="CP036498">
    <property type="protein sequence ID" value="QUS41981.1"/>
    <property type="molecule type" value="Genomic_DNA"/>
</dbReference>
<dbReference type="RefSeq" id="WP_211910715.1">
    <property type="nucleotide sequence ID" value="NZ_CP036498.1"/>
</dbReference>
<name>A0ABX8AGC6_9BRAD</name>
<organism evidence="1 2">
    <name type="scientific">Tardiphaga alba</name>
    <dbReference type="NCBI Taxonomy" id="340268"/>
    <lineage>
        <taxon>Bacteria</taxon>
        <taxon>Pseudomonadati</taxon>
        <taxon>Pseudomonadota</taxon>
        <taxon>Alphaproteobacteria</taxon>
        <taxon>Hyphomicrobiales</taxon>
        <taxon>Nitrobacteraceae</taxon>
        <taxon>Tardiphaga</taxon>
    </lineage>
</organism>
<keyword evidence="2" id="KW-1185">Reference proteome</keyword>
<protein>
    <submittedName>
        <fullName evidence="1">Uncharacterized protein</fullName>
    </submittedName>
</protein>
<sequence>MTAVVATQKAGSLKDADPAFATAILIDLLEGVNNHMRLGDVVRNRPATMAGLFDQRWRVFLAAMAPPESPHNNAIDICGCAAGLAP</sequence>
<accession>A0ABX8AGC6</accession>
<evidence type="ECO:0000313" key="1">
    <source>
        <dbReference type="EMBL" id="QUS41981.1"/>
    </source>
</evidence>
<proteinExistence type="predicted"/>
<dbReference type="Proteomes" id="UP000682843">
    <property type="component" value="Chromosome"/>
</dbReference>
<gene>
    <name evidence="1" type="ORF">RPMA_26470</name>
</gene>